<accession>A0A174GS19</accession>
<dbReference type="InterPro" id="IPR009057">
    <property type="entry name" value="Homeodomain-like_sf"/>
</dbReference>
<dbReference type="GO" id="GO:0000160">
    <property type="term" value="P:phosphorelay signal transduction system"/>
    <property type="evidence" value="ECO:0007669"/>
    <property type="project" value="UniProtKB-KW"/>
</dbReference>
<dbReference type="InterPro" id="IPR051552">
    <property type="entry name" value="HptR"/>
</dbReference>
<protein>
    <recommendedName>
        <fullName evidence="2">Stage 0 sporulation protein A homolog</fullName>
    </recommendedName>
</protein>
<evidence type="ECO:0000256" key="7">
    <source>
        <dbReference type="ARBA" id="ARBA00023125"/>
    </source>
</evidence>
<dbReference type="SUPFAM" id="SSF52172">
    <property type="entry name" value="CheY-like"/>
    <property type="match status" value="1"/>
</dbReference>
<dbReference type="PRINTS" id="PR00032">
    <property type="entry name" value="HTHARAC"/>
</dbReference>
<proteinExistence type="predicted"/>
<evidence type="ECO:0000256" key="2">
    <source>
        <dbReference type="ARBA" id="ARBA00018672"/>
    </source>
</evidence>
<dbReference type="GO" id="GO:0005737">
    <property type="term" value="C:cytoplasm"/>
    <property type="evidence" value="ECO:0007669"/>
    <property type="project" value="UniProtKB-SubCell"/>
</dbReference>
<evidence type="ECO:0000259" key="12">
    <source>
        <dbReference type="PROSITE" id="PS50110"/>
    </source>
</evidence>
<keyword evidence="7" id="KW-0238">DNA-binding</keyword>
<feature type="modified residue" description="4-aspartylphosphate" evidence="10">
    <location>
        <position position="55"/>
    </location>
</feature>
<evidence type="ECO:0000313" key="13">
    <source>
        <dbReference type="EMBL" id="CUO63639.1"/>
    </source>
</evidence>
<dbReference type="Gene3D" id="3.40.50.2300">
    <property type="match status" value="1"/>
</dbReference>
<dbReference type="SUPFAM" id="SSF46689">
    <property type="entry name" value="Homeodomain-like"/>
    <property type="match status" value="1"/>
</dbReference>
<evidence type="ECO:0000256" key="6">
    <source>
        <dbReference type="ARBA" id="ARBA00023015"/>
    </source>
</evidence>
<dbReference type="InterPro" id="IPR001789">
    <property type="entry name" value="Sig_transdc_resp-reg_receiver"/>
</dbReference>
<dbReference type="EMBL" id="CYZE01000009">
    <property type="protein sequence ID" value="CUO63639.1"/>
    <property type="molecule type" value="Genomic_DNA"/>
</dbReference>
<evidence type="ECO:0000256" key="5">
    <source>
        <dbReference type="ARBA" id="ARBA00023012"/>
    </source>
</evidence>
<evidence type="ECO:0000256" key="8">
    <source>
        <dbReference type="ARBA" id="ARBA00023163"/>
    </source>
</evidence>
<dbReference type="CDD" id="cd17536">
    <property type="entry name" value="REC_YesN-like"/>
    <property type="match status" value="1"/>
</dbReference>
<dbReference type="Proteomes" id="UP000095651">
    <property type="component" value="Unassembled WGS sequence"/>
</dbReference>
<comment type="function">
    <text evidence="9">May play the central regulatory role in sporulation. It may be an element of the effector pathway responsible for the activation of sporulation genes in response to nutritional stress. Spo0A may act in concert with spo0H (a sigma factor) to control the expression of some genes that are critical to the sporulation process.</text>
</comment>
<dbReference type="Pfam" id="PF12833">
    <property type="entry name" value="HTH_18"/>
    <property type="match status" value="1"/>
</dbReference>
<dbReference type="RefSeq" id="WP_055657009.1">
    <property type="nucleotide sequence ID" value="NZ_CABIXC010000009.1"/>
</dbReference>
<evidence type="ECO:0000256" key="3">
    <source>
        <dbReference type="ARBA" id="ARBA00022490"/>
    </source>
</evidence>
<evidence type="ECO:0000259" key="11">
    <source>
        <dbReference type="PROSITE" id="PS01124"/>
    </source>
</evidence>
<reference evidence="13 14" key="1">
    <citation type="submission" date="2015-09" db="EMBL/GenBank/DDBJ databases">
        <authorList>
            <consortium name="Pathogen Informatics"/>
        </authorList>
    </citation>
    <scope>NUCLEOTIDE SEQUENCE [LARGE SCALE GENOMIC DNA]</scope>
    <source>
        <strain evidence="13 14">2789STDY5608850</strain>
    </source>
</reference>
<evidence type="ECO:0000256" key="4">
    <source>
        <dbReference type="ARBA" id="ARBA00022553"/>
    </source>
</evidence>
<keyword evidence="6" id="KW-0805">Transcription regulation</keyword>
<keyword evidence="8" id="KW-0804">Transcription</keyword>
<dbReference type="InterPro" id="IPR011006">
    <property type="entry name" value="CheY-like_superfamily"/>
</dbReference>
<dbReference type="Gene3D" id="1.10.10.60">
    <property type="entry name" value="Homeodomain-like"/>
    <property type="match status" value="2"/>
</dbReference>
<dbReference type="InterPro" id="IPR020449">
    <property type="entry name" value="Tscrpt_reg_AraC-type_HTH"/>
</dbReference>
<dbReference type="PROSITE" id="PS50110">
    <property type="entry name" value="RESPONSE_REGULATORY"/>
    <property type="match status" value="1"/>
</dbReference>
<feature type="domain" description="Response regulatory" evidence="12">
    <location>
        <begin position="2"/>
        <end position="120"/>
    </location>
</feature>
<dbReference type="PANTHER" id="PTHR42713:SF3">
    <property type="entry name" value="TRANSCRIPTIONAL REGULATORY PROTEIN HPTR"/>
    <property type="match status" value="1"/>
</dbReference>
<dbReference type="AlphaFoldDB" id="A0A174GS19"/>
<keyword evidence="3" id="KW-0963">Cytoplasm</keyword>
<dbReference type="InterPro" id="IPR018060">
    <property type="entry name" value="HTH_AraC"/>
</dbReference>
<dbReference type="GO" id="GO:0003700">
    <property type="term" value="F:DNA-binding transcription factor activity"/>
    <property type="evidence" value="ECO:0007669"/>
    <property type="project" value="InterPro"/>
</dbReference>
<feature type="domain" description="HTH araC/xylS-type" evidence="11">
    <location>
        <begin position="144"/>
        <end position="244"/>
    </location>
</feature>
<evidence type="ECO:0000256" key="1">
    <source>
        <dbReference type="ARBA" id="ARBA00004496"/>
    </source>
</evidence>
<evidence type="ECO:0000256" key="10">
    <source>
        <dbReference type="PROSITE-ProRule" id="PRU00169"/>
    </source>
</evidence>
<dbReference type="SMART" id="SM00342">
    <property type="entry name" value="HTH_ARAC"/>
    <property type="match status" value="1"/>
</dbReference>
<comment type="subcellular location">
    <subcellularLocation>
        <location evidence="1">Cytoplasm</location>
    </subcellularLocation>
</comment>
<organism evidence="13 14">
    <name type="scientific">Hungatella hathewayi</name>
    <dbReference type="NCBI Taxonomy" id="154046"/>
    <lineage>
        <taxon>Bacteria</taxon>
        <taxon>Bacillati</taxon>
        <taxon>Bacillota</taxon>
        <taxon>Clostridia</taxon>
        <taxon>Lachnospirales</taxon>
        <taxon>Lachnospiraceae</taxon>
        <taxon>Hungatella</taxon>
    </lineage>
</organism>
<dbReference type="Pfam" id="PF00072">
    <property type="entry name" value="Response_reg"/>
    <property type="match status" value="1"/>
</dbReference>
<gene>
    <name evidence="13" type="ORF">ERS852407_03437</name>
</gene>
<dbReference type="GO" id="GO:0043565">
    <property type="term" value="F:sequence-specific DNA binding"/>
    <property type="evidence" value="ECO:0007669"/>
    <property type="project" value="InterPro"/>
</dbReference>
<keyword evidence="4 10" id="KW-0597">Phosphoprotein</keyword>
<keyword evidence="5" id="KW-0902">Two-component regulatory system</keyword>
<dbReference type="PANTHER" id="PTHR42713">
    <property type="entry name" value="HISTIDINE KINASE-RELATED"/>
    <property type="match status" value="1"/>
</dbReference>
<dbReference type="PROSITE" id="PS01124">
    <property type="entry name" value="HTH_ARAC_FAMILY_2"/>
    <property type="match status" value="1"/>
</dbReference>
<name>A0A174GS19_9FIRM</name>
<evidence type="ECO:0000256" key="9">
    <source>
        <dbReference type="ARBA" id="ARBA00024867"/>
    </source>
</evidence>
<sequence length="247" mass="28118">MYLMIVEDEKFIRDGILYLLSEVPGITEIDTACDGEDAWSMITVSRRFPDIVLTDIRMPGMDGLELSDKIREHSAASKIIFISGYEDFAYAKKAISLGASGYVTKPVAQDELLELINRVMIQIRKEEQFDRQQEISCFHEKQSDALLGDILSQIRDNPGGVSLKALSESWGVSPSYISILFKDKTGHNFKDYLLDCRMKRAKELLAAGSQAAEICENLGYSDYDYFSKSYKKYYGESPAEYRRRIHL</sequence>
<evidence type="ECO:0000313" key="14">
    <source>
        <dbReference type="Proteomes" id="UP000095651"/>
    </source>
</evidence>
<dbReference type="SMART" id="SM00448">
    <property type="entry name" value="REC"/>
    <property type="match status" value="1"/>
</dbReference>